<keyword evidence="3" id="KW-1185">Reference proteome</keyword>
<dbReference type="EMBL" id="JACHWF010000006">
    <property type="protein sequence ID" value="MBB3009922.1"/>
    <property type="molecule type" value="Genomic_DNA"/>
</dbReference>
<dbReference type="Pfam" id="PF00326">
    <property type="entry name" value="Peptidase_S9"/>
    <property type="match status" value="1"/>
</dbReference>
<dbReference type="AlphaFoldDB" id="A0A7W4VE64"/>
<dbReference type="Gene3D" id="3.40.50.1820">
    <property type="entry name" value="alpha/beta hydrolase"/>
    <property type="match status" value="1"/>
</dbReference>
<proteinExistence type="predicted"/>
<evidence type="ECO:0000313" key="2">
    <source>
        <dbReference type="EMBL" id="MBB3009922.1"/>
    </source>
</evidence>
<dbReference type="InterPro" id="IPR029058">
    <property type="entry name" value="AB_hydrolase_fold"/>
</dbReference>
<reference evidence="2 3" key="1">
    <citation type="submission" date="2020-08" db="EMBL/GenBank/DDBJ databases">
        <title>Genomic Encyclopedia of Type Strains, Phase IV (KMG-V): Genome sequencing to study the core and pangenomes of soil and plant-associated prokaryotes.</title>
        <authorList>
            <person name="Whitman W."/>
        </authorList>
    </citation>
    <scope>NUCLEOTIDE SEQUENCE [LARGE SCALE GENOMIC DNA]</scope>
    <source>
        <strain evidence="2 3">SLV-2362</strain>
    </source>
</reference>
<dbReference type="GO" id="GO:0006508">
    <property type="term" value="P:proteolysis"/>
    <property type="evidence" value="ECO:0007669"/>
    <property type="project" value="InterPro"/>
</dbReference>
<keyword evidence="2" id="KW-0378">Hydrolase</keyword>
<name>A0A7W4VE64_9BURK</name>
<dbReference type="RefSeq" id="WP_183300277.1">
    <property type="nucleotide sequence ID" value="NZ_JACHWF010000006.1"/>
</dbReference>
<sequence>MFQYFGDNYTWNLAVNLALGMGAQIGEIEDSSGSVKEASLRKDPHAAEILFAAWSGLAARLETLARQDLQRDRRLSAGQKFKRAAIYYVQAERMQSPHFADRKKAFESMLECFRQYVKLTHQPVEFVEVPYKDTILPALYVPAVGVERGGAPCMVHFDGLDVTKEILYLVGMGSALRERGVSVLLVDNPGVGEALRSKGLTNFPEAEVPAAACIEYLEGRDDVDASRIGIMALSLGGFHAPRAAAFEPRLRCCVAWGANYDWGATQRYRYESKDQSLPVPHYWDHVMWVFGESSIEGMLATADRMTLEGVLHRVRCPILVTHGENDRQITLAQAERLVAECVNSSKAELFVHRLEEGGAEHCSVDNIHIGIDTIADWVQETMTELKHGMHQ</sequence>
<evidence type="ECO:0000259" key="1">
    <source>
        <dbReference type="Pfam" id="PF00326"/>
    </source>
</evidence>
<feature type="domain" description="Peptidase S9 prolyl oligopeptidase catalytic" evidence="1">
    <location>
        <begin position="176"/>
        <end position="382"/>
    </location>
</feature>
<dbReference type="InterPro" id="IPR050261">
    <property type="entry name" value="FrsA_esterase"/>
</dbReference>
<dbReference type="GO" id="GO:0008236">
    <property type="term" value="F:serine-type peptidase activity"/>
    <property type="evidence" value="ECO:0007669"/>
    <property type="project" value="InterPro"/>
</dbReference>
<gene>
    <name evidence="2" type="ORF">FHX61_004598</name>
</gene>
<organism evidence="2 3">
    <name type="scientific">Cupriavidus alkaliphilus</name>
    <dbReference type="NCBI Taxonomy" id="942866"/>
    <lineage>
        <taxon>Bacteria</taxon>
        <taxon>Pseudomonadati</taxon>
        <taxon>Pseudomonadota</taxon>
        <taxon>Betaproteobacteria</taxon>
        <taxon>Burkholderiales</taxon>
        <taxon>Burkholderiaceae</taxon>
        <taxon>Cupriavidus</taxon>
    </lineage>
</organism>
<comment type="caution">
    <text evidence="2">The sequence shown here is derived from an EMBL/GenBank/DDBJ whole genome shotgun (WGS) entry which is preliminary data.</text>
</comment>
<dbReference type="SUPFAM" id="SSF53474">
    <property type="entry name" value="alpha/beta-Hydrolases"/>
    <property type="match status" value="1"/>
</dbReference>
<dbReference type="InterPro" id="IPR001375">
    <property type="entry name" value="Peptidase_S9_cat"/>
</dbReference>
<dbReference type="PANTHER" id="PTHR22946:SF12">
    <property type="entry name" value="CONIDIAL PIGMENT BIOSYNTHESIS PROTEIN AYG1 (AFU_ORTHOLOGUE AFUA_2G17550)"/>
    <property type="match status" value="1"/>
</dbReference>
<dbReference type="PANTHER" id="PTHR22946">
    <property type="entry name" value="DIENELACTONE HYDROLASE DOMAIN-CONTAINING PROTEIN-RELATED"/>
    <property type="match status" value="1"/>
</dbReference>
<accession>A0A7W4VE64</accession>
<evidence type="ECO:0000313" key="3">
    <source>
        <dbReference type="Proteomes" id="UP000578036"/>
    </source>
</evidence>
<dbReference type="Proteomes" id="UP000578036">
    <property type="component" value="Unassembled WGS sequence"/>
</dbReference>
<protein>
    <submittedName>
        <fullName evidence="2">Dienelactone hydrolase</fullName>
    </submittedName>
</protein>
<dbReference type="Gene3D" id="1.20.1440.110">
    <property type="entry name" value="acylaminoacyl peptidase"/>
    <property type="match status" value="1"/>
</dbReference>